<comment type="caution">
    <text evidence="2">The sequence shown here is derived from an EMBL/GenBank/DDBJ whole genome shotgun (WGS) entry which is preliminary data.</text>
</comment>
<reference evidence="2" key="1">
    <citation type="submission" date="2020-10" db="EMBL/GenBank/DDBJ databases">
        <authorList>
            <person name="Gilroy R."/>
        </authorList>
    </citation>
    <scope>NUCLEOTIDE SEQUENCE</scope>
    <source>
        <strain evidence="2">1063</strain>
    </source>
</reference>
<evidence type="ECO:0000313" key="3">
    <source>
        <dbReference type="Proteomes" id="UP000824088"/>
    </source>
</evidence>
<organism evidence="2 3">
    <name type="scientific">Candidatus Limadaptatus stercorigallinarum</name>
    <dbReference type="NCBI Taxonomy" id="2840845"/>
    <lineage>
        <taxon>Bacteria</taxon>
        <taxon>Bacillati</taxon>
        <taxon>Bacillota</taxon>
        <taxon>Clostridia</taxon>
        <taxon>Eubacteriales</taxon>
        <taxon>Candidatus Limadaptatus</taxon>
    </lineage>
</organism>
<reference evidence="2" key="2">
    <citation type="journal article" date="2021" name="PeerJ">
        <title>Extensive microbial diversity within the chicken gut microbiome revealed by metagenomics and culture.</title>
        <authorList>
            <person name="Gilroy R."/>
            <person name="Ravi A."/>
            <person name="Getino M."/>
            <person name="Pursley I."/>
            <person name="Horton D.L."/>
            <person name="Alikhan N.F."/>
            <person name="Baker D."/>
            <person name="Gharbi K."/>
            <person name="Hall N."/>
            <person name="Watson M."/>
            <person name="Adriaenssens E.M."/>
            <person name="Foster-Nyarko E."/>
            <person name="Jarju S."/>
            <person name="Secka A."/>
            <person name="Antonio M."/>
            <person name="Oren A."/>
            <person name="Chaudhuri R.R."/>
            <person name="La Ragione R."/>
            <person name="Hildebrand F."/>
            <person name="Pallen M.J."/>
        </authorList>
    </citation>
    <scope>NUCLEOTIDE SEQUENCE</scope>
    <source>
        <strain evidence="2">1063</strain>
    </source>
</reference>
<feature type="transmembrane region" description="Helical" evidence="1">
    <location>
        <begin position="27"/>
        <end position="51"/>
    </location>
</feature>
<proteinExistence type="predicted"/>
<sequence length="217" mass="23490">MKVTTNGVPAVYAVQKIGKNIRKKKKAYTVLATFTFVLAALSFLSAMVMMIVRMSSEDLEMPIIYTFIPFIAFAVCIVCIPLSLTLKQKYTVQVALLDRVQSSEKAVIASFSASPSQAAVSSVQSAVEGMIDAGLLPDHEIVAGKVVARKDAQVSEDEAERMYEDYLAAAMPATLAVNLMREERADKMPKFCPNCGAPVTNTSAKFCESCGVRLTGE</sequence>
<accession>A0A9D1L1N7</accession>
<dbReference type="AlphaFoldDB" id="A0A9D1L1N7"/>
<dbReference type="EMBL" id="DVMN01000098">
    <property type="protein sequence ID" value="HIU21669.1"/>
    <property type="molecule type" value="Genomic_DNA"/>
</dbReference>
<keyword evidence="1" id="KW-0472">Membrane</keyword>
<feature type="transmembrane region" description="Helical" evidence="1">
    <location>
        <begin position="63"/>
        <end position="84"/>
    </location>
</feature>
<keyword evidence="1" id="KW-1133">Transmembrane helix</keyword>
<dbReference type="Proteomes" id="UP000824088">
    <property type="component" value="Unassembled WGS sequence"/>
</dbReference>
<protein>
    <submittedName>
        <fullName evidence="2">Zinc ribbon domain-containing protein</fullName>
    </submittedName>
</protein>
<evidence type="ECO:0000313" key="2">
    <source>
        <dbReference type="EMBL" id="HIU21669.1"/>
    </source>
</evidence>
<gene>
    <name evidence="2" type="ORF">IAD51_05520</name>
</gene>
<keyword evidence="1" id="KW-0812">Transmembrane</keyword>
<evidence type="ECO:0000256" key="1">
    <source>
        <dbReference type="SAM" id="Phobius"/>
    </source>
</evidence>
<name>A0A9D1L1N7_9FIRM</name>